<feature type="domain" description="GGDEF" evidence="5">
    <location>
        <begin position="313"/>
        <end position="451"/>
    </location>
</feature>
<feature type="coiled-coil region" evidence="3">
    <location>
        <begin position="198"/>
        <end position="234"/>
    </location>
</feature>
<keyword evidence="4" id="KW-0812">Transmembrane</keyword>
<dbReference type="CDD" id="cd01949">
    <property type="entry name" value="GGDEF"/>
    <property type="match status" value="1"/>
</dbReference>
<dbReference type="InterPro" id="IPR050469">
    <property type="entry name" value="Diguanylate_Cyclase"/>
</dbReference>
<organism evidence="6 7">
    <name type="scientific">Pseudoduganella lutea</name>
    <dbReference type="NCBI Taxonomy" id="321985"/>
    <lineage>
        <taxon>Bacteria</taxon>
        <taxon>Pseudomonadati</taxon>
        <taxon>Pseudomonadota</taxon>
        <taxon>Betaproteobacteria</taxon>
        <taxon>Burkholderiales</taxon>
        <taxon>Oxalobacteraceae</taxon>
        <taxon>Telluria group</taxon>
        <taxon>Pseudoduganella</taxon>
    </lineage>
</organism>
<dbReference type="GO" id="GO:0052621">
    <property type="term" value="F:diguanylate cyclase activity"/>
    <property type="evidence" value="ECO:0007669"/>
    <property type="project" value="UniProtKB-EC"/>
</dbReference>
<dbReference type="NCBIfam" id="TIGR00254">
    <property type="entry name" value="GGDEF"/>
    <property type="match status" value="1"/>
</dbReference>
<dbReference type="GO" id="GO:1902201">
    <property type="term" value="P:negative regulation of bacterial-type flagellum-dependent cell motility"/>
    <property type="evidence" value="ECO:0007669"/>
    <property type="project" value="TreeGrafter"/>
</dbReference>
<dbReference type="GO" id="GO:0043709">
    <property type="term" value="P:cell adhesion involved in single-species biofilm formation"/>
    <property type="evidence" value="ECO:0007669"/>
    <property type="project" value="TreeGrafter"/>
</dbReference>
<protein>
    <recommendedName>
        <fullName evidence="1">diguanylate cyclase</fullName>
        <ecNumber evidence="1">2.7.7.65</ecNumber>
    </recommendedName>
</protein>
<evidence type="ECO:0000256" key="1">
    <source>
        <dbReference type="ARBA" id="ARBA00012528"/>
    </source>
</evidence>
<dbReference type="Pfam" id="PF00990">
    <property type="entry name" value="GGDEF"/>
    <property type="match status" value="1"/>
</dbReference>
<dbReference type="PANTHER" id="PTHR45138">
    <property type="entry name" value="REGULATORY COMPONENTS OF SENSORY TRANSDUCTION SYSTEM"/>
    <property type="match status" value="1"/>
</dbReference>
<dbReference type="EC" id="2.7.7.65" evidence="1"/>
<dbReference type="SMART" id="SM00028">
    <property type="entry name" value="TPR"/>
    <property type="match status" value="3"/>
</dbReference>
<dbReference type="EMBL" id="CP035913">
    <property type="protein sequence ID" value="QBE61955.1"/>
    <property type="molecule type" value="Genomic_DNA"/>
</dbReference>
<dbReference type="SMART" id="SM00267">
    <property type="entry name" value="GGDEF"/>
    <property type="match status" value="1"/>
</dbReference>
<reference evidence="6 7" key="1">
    <citation type="submission" date="2019-02" db="EMBL/GenBank/DDBJ databases">
        <title>Draft Genome Sequences of Six Type Strains of the Genus Massilia.</title>
        <authorList>
            <person name="Miess H."/>
            <person name="Frediansyhah A."/>
            <person name="Gross H."/>
        </authorList>
    </citation>
    <scope>NUCLEOTIDE SEQUENCE [LARGE SCALE GENOMIC DNA]</scope>
    <source>
        <strain evidence="6 7">DSM 17473</strain>
    </source>
</reference>
<accession>A0A4P6KTQ2</accession>
<dbReference type="InterPro" id="IPR000160">
    <property type="entry name" value="GGDEF_dom"/>
</dbReference>
<evidence type="ECO:0000259" key="5">
    <source>
        <dbReference type="PROSITE" id="PS50887"/>
    </source>
</evidence>
<dbReference type="SUPFAM" id="SSF55073">
    <property type="entry name" value="Nucleotide cyclase"/>
    <property type="match status" value="1"/>
</dbReference>
<feature type="transmembrane region" description="Helical" evidence="4">
    <location>
        <begin position="236"/>
        <end position="256"/>
    </location>
</feature>
<dbReference type="RefSeq" id="WP_130185092.1">
    <property type="nucleotide sequence ID" value="NZ_CP035913.1"/>
</dbReference>
<evidence type="ECO:0000313" key="7">
    <source>
        <dbReference type="Proteomes" id="UP000290637"/>
    </source>
</evidence>
<comment type="catalytic activity">
    <reaction evidence="2">
        <text>2 GTP = 3',3'-c-di-GMP + 2 diphosphate</text>
        <dbReference type="Rhea" id="RHEA:24898"/>
        <dbReference type="ChEBI" id="CHEBI:33019"/>
        <dbReference type="ChEBI" id="CHEBI:37565"/>
        <dbReference type="ChEBI" id="CHEBI:58805"/>
        <dbReference type="EC" id="2.7.7.65"/>
    </reaction>
</comment>
<evidence type="ECO:0000313" key="6">
    <source>
        <dbReference type="EMBL" id="QBE61955.1"/>
    </source>
</evidence>
<dbReference type="Gene3D" id="3.30.70.270">
    <property type="match status" value="1"/>
</dbReference>
<keyword evidence="4" id="KW-1133">Transmembrane helix</keyword>
<dbReference type="SUPFAM" id="SSF48452">
    <property type="entry name" value="TPR-like"/>
    <property type="match status" value="1"/>
</dbReference>
<gene>
    <name evidence="6" type="ORF">EWM63_02240</name>
</gene>
<dbReference type="GO" id="GO:0005886">
    <property type="term" value="C:plasma membrane"/>
    <property type="evidence" value="ECO:0007669"/>
    <property type="project" value="TreeGrafter"/>
</dbReference>
<keyword evidence="4" id="KW-0472">Membrane</keyword>
<proteinExistence type="predicted"/>
<dbReference type="PANTHER" id="PTHR45138:SF9">
    <property type="entry name" value="DIGUANYLATE CYCLASE DGCM-RELATED"/>
    <property type="match status" value="1"/>
</dbReference>
<dbReference type="PROSITE" id="PS50887">
    <property type="entry name" value="GGDEF"/>
    <property type="match status" value="1"/>
</dbReference>
<dbReference type="KEGG" id="plue:EWM63_02240"/>
<dbReference type="InterPro" id="IPR043128">
    <property type="entry name" value="Rev_trsase/Diguanyl_cyclase"/>
</dbReference>
<name>A0A4P6KTQ2_9BURK</name>
<sequence length="485" mass="52799">MNLGQLYNASKDPAQALRHVDEAASSADALRPRMRSQLHFTRAQVLVNLDRLADAQAAFQRALEIARAGGIDVMETYVLGNMADLALRRHRWREAEQLARDALAVASRSHNESAALMARANLGFALGGQGNIGAARPLVDSAIAKFREDGNLQALSAMLDEKASLLERVGLYKEGMAVLREQQALERRQFTVDRANAVAALQDKIADAENHRRIQQLQEENRLKDADIRNRELKQLALALVALLMLAVGGFVFVLYRRAGESNSQLRELNTKLEYHAERDALTGLYNRRSFVEKMRADTAVTPVERRRADAPASDIYMILDIDHFKRVNDTHGHGAGDQVLVEVAQRLQQAVRAGDTVLRWGGEEFVIHFRGKQGAPAAMLGARILAAIGGAPIQAGSVALDITASAGLIELPLAGVPPSTLDWERAIALADMALYRAKSAGRNQCCHVIGLANEADAGHLAELEPVQALALLETTTIAGPLRPA</sequence>
<dbReference type="FunFam" id="3.30.70.270:FF:000001">
    <property type="entry name" value="Diguanylate cyclase domain protein"/>
    <property type="match status" value="1"/>
</dbReference>
<dbReference type="AlphaFoldDB" id="A0A4P6KTQ2"/>
<dbReference type="OrthoDB" id="9813903at2"/>
<evidence type="ECO:0000256" key="3">
    <source>
        <dbReference type="SAM" id="Coils"/>
    </source>
</evidence>
<dbReference type="Proteomes" id="UP000290637">
    <property type="component" value="Chromosome"/>
</dbReference>
<dbReference type="InterPro" id="IPR011990">
    <property type="entry name" value="TPR-like_helical_dom_sf"/>
</dbReference>
<keyword evidence="7" id="KW-1185">Reference proteome</keyword>
<dbReference type="InterPro" id="IPR019734">
    <property type="entry name" value="TPR_rpt"/>
</dbReference>
<evidence type="ECO:0000256" key="4">
    <source>
        <dbReference type="SAM" id="Phobius"/>
    </source>
</evidence>
<dbReference type="InterPro" id="IPR029787">
    <property type="entry name" value="Nucleotide_cyclase"/>
</dbReference>
<keyword evidence="3" id="KW-0175">Coiled coil</keyword>
<dbReference type="Gene3D" id="1.25.40.10">
    <property type="entry name" value="Tetratricopeptide repeat domain"/>
    <property type="match status" value="2"/>
</dbReference>
<evidence type="ECO:0000256" key="2">
    <source>
        <dbReference type="ARBA" id="ARBA00034247"/>
    </source>
</evidence>